<dbReference type="RefSeq" id="WP_070318607.1">
    <property type="nucleotide sequence ID" value="NZ_JAUSVM010000001.1"/>
</dbReference>
<dbReference type="EMBL" id="JAUSVM010000001">
    <property type="protein sequence ID" value="MDQ0424554.1"/>
    <property type="molecule type" value="Genomic_DNA"/>
</dbReference>
<proteinExistence type="predicted"/>
<protein>
    <recommendedName>
        <fullName evidence="3">Co-chaperone DjlA N-terminal domain-containing protein</fullName>
    </recommendedName>
</protein>
<sequence length="144" mass="15766">MMSMATATRHRALLVMHALADWGAPEIADYDVFLENLSRDLHHERELRLWEALACSYSVVCTSHELSTEQKRSLLRLLLAATFGRAEHTAAEALGAEVAARAIDHFGDCLRLARGEVVIGEGVLRGLVSRDSEAPDQADGQLGD</sequence>
<name>A0ABU0GI48_9CELL</name>
<organism evidence="1 2">
    <name type="scientific">Cellulomonas iranensis</name>
    <dbReference type="NCBI Taxonomy" id="76862"/>
    <lineage>
        <taxon>Bacteria</taxon>
        <taxon>Bacillati</taxon>
        <taxon>Actinomycetota</taxon>
        <taxon>Actinomycetes</taxon>
        <taxon>Micrococcales</taxon>
        <taxon>Cellulomonadaceae</taxon>
        <taxon>Cellulomonas</taxon>
    </lineage>
</organism>
<gene>
    <name evidence="1" type="ORF">JO380_000935</name>
</gene>
<accession>A0ABU0GI48</accession>
<comment type="caution">
    <text evidence="1">The sequence shown here is derived from an EMBL/GenBank/DDBJ whole genome shotgun (WGS) entry which is preliminary data.</text>
</comment>
<keyword evidence="2" id="KW-1185">Reference proteome</keyword>
<evidence type="ECO:0000313" key="2">
    <source>
        <dbReference type="Proteomes" id="UP001240250"/>
    </source>
</evidence>
<reference evidence="1 2" key="1">
    <citation type="submission" date="2023-07" db="EMBL/GenBank/DDBJ databases">
        <title>Sequencing the genomes of 1000 actinobacteria strains.</title>
        <authorList>
            <person name="Klenk H.-P."/>
        </authorList>
    </citation>
    <scope>NUCLEOTIDE SEQUENCE [LARGE SCALE GENOMIC DNA]</scope>
    <source>
        <strain evidence="1 2">DSM 14785</strain>
    </source>
</reference>
<evidence type="ECO:0000313" key="1">
    <source>
        <dbReference type="EMBL" id="MDQ0424554.1"/>
    </source>
</evidence>
<dbReference type="Proteomes" id="UP001240250">
    <property type="component" value="Unassembled WGS sequence"/>
</dbReference>
<evidence type="ECO:0008006" key="3">
    <source>
        <dbReference type="Google" id="ProtNLM"/>
    </source>
</evidence>